<name>A0ABU5RYB8_9CYAN</name>
<protein>
    <submittedName>
        <fullName evidence="1">Uncharacterized protein</fullName>
    </submittedName>
</protein>
<gene>
    <name evidence="1" type="ORF">VB738_15810</name>
</gene>
<evidence type="ECO:0000313" key="2">
    <source>
        <dbReference type="Proteomes" id="UP001304461"/>
    </source>
</evidence>
<sequence>MDQRTRIVAAVLGALKLPPRFRLKMVKDDPIRLELSLTPSYGKDPILVGIVESQDLVARRDREGRIPRDLQGTWDWTVRHGKVTTGGWNPYLKEALQTMFETGLPAIVYEETTGEAYHPVDGLRHVR</sequence>
<organism evidence="1 2">
    <name type="scientific">Cyanobium gracile UHCC 0139</name>
    <dbReference type="NCBI Taxonomy" id="3110308"/>
    <lineage>
        <taxon>Bacteria</taxon>
        <taxon>Bacillati</taxon>
        <taxon>Cyanobacteriota</taxon>
        <taxon>Cyanophyceae</taxon>
        <taxon>Synechococcales</taxon>
        <taxon>Prochlorococcaceae</taxon>
        <taxon>Cyanobium</taxon>
    </lineage>
</organism>
<dbReference type="EMBL" id="JAYGHX010000015">
    <property type="protein sequence ID" value="MEA5392728.1"/>
    <property type="molecule type" value="Genomic_DNA"/>
</dbReference>
<accession>A0ABU5RYB8</accession>
<keyword evidence="2" id="KW-1185">Reference proteome</keyword>
<proteinExistence type="predicted"/>
<comment type="caution">
    <text evidence="1">The sequence shown here is derived from an EMBL/GenBank/DDBJ whole genome shotgun (WGS) entry which is preliminary data.</text>
</comment>
<reference evidence="1 2" key="1">
    <citation type="submission" date="2023-12" db="EMBL/GenBank/DDBJ databases">
        <title>Baltic Sea Cyanobacteria.</title>
        <authorList>
            <person name="Delbaje E."/>
            <person name="Fewer D.P."/>
            <person name="Shishido T.K."/>
        </authorList>
    </citation>
    <scope>NUCLEOTIDE SEQUENCE [LARGE SCALE GENOMIC DNA]</scope>
    <source>
        <strain evidence="1 2">UHCC 0139</strain>
    </source>
</reference>
<dbReference type="RefSeq" id="WP_094586552.1">
    <property type="nucleotide sequence ID" value="NZ_JAYGHX010000015.1"/>
</dbReference>
<dbReference type="Proteomes" id="UP001304461">
    <property type="component" value="Unassembled WGS sequence"/>
</dbReference>
<evidence type="ECO:0000313" key="1">
    <source>
        <dbReference type="EMBL" id="MEA5392728.1"/>
    </source>
</evidence>